<evidence type="ECO:0000313" key="3">
    <source>
        <dbReference type="Proteomes" id="UP001518872"/>
    </source>
</evidence>
<dbReference type="Proteomes" id="UP001518872">
    <property type="component" value="Unassembled WGS sequence"/>
</dbReference>
<dbReference type="RefSeq" id="WP_204925198.1">
    <property type="nucleotide sequence ID" value="NZ_JAFEUC010000005.1"/>
</dbReference>
<evidence type="ECO:0000313" key="2">
    <source>
        <dbReference type="EMBL" id="MBM7077222.1"/>
    </source>
</evidence>
<keyword evidence="3" id="KW-1185">Reference proteome</keyword>
<accession>A0ABS2ISA3</accession>
<keyword evidence="1" id="KW-0812">Transmembrane</keyword>
<reference evidence="2 3" key="1">
    <citation type="submission" date="2021-02" db="EMBL/GenBank/DDBJ databases">
        <authorList>
            <person name="Ra J.-S."/>
        </authorList>
    </citation>
    <scope>NUCLEOTIDE SEQUENCE [LARGE SCALE GENOMIC DNA]</scope>
    <source>
        <strain evidence="2 3">MMS20-R1-14</strain>
    </source>
</reference>
<sequence length="117" mass="13182">MQEIDTHDTVKRDPVPPLMVLLGWHLLVVAAYIVVLSRQSHERVGHDESPWVEMVIFGFTVGMPLLLVPLITGLILLWLFPSFPSRRGQISWPVIRGTLAATPLFLMVVWTIPAVPH</sequence>
<evidence type="ECO:0000256" key="1">
    <source>
        <dbReference type="SAM" id="Phobius"/>
    </source>
</evidence>
<comment type="caution">
    <text evidence="2">The sequence shown here is derived from an EMBL/GenBank/DDBJ whole genome shotgun (WGS) entry which is preliminary data.</text>
</comment>
<protein>
    <submittedName>
        <fullName evidence="2">Uncharacterized protein</fullName>
    </submittedName>
</protein>
<keyword evidence="1" id="KW-0472">Membrane</keyword>
<keyword evidence="1" id="KW-1133">Transmembrane helix</keyword>
<feature type="transmembrane region" description="Helical" evidence="1">
    <location>
        <begin position="18"/>
        <end position="35"/>
    </location>
</feature>
<dbReference type="EMBL" id="JAFEUC010000005">
    <property type="protein sequence ID" value="MBM7077222.1"/>
    <property type="molecule type" value="Genomic_DNA"/>
</dbReference>
<feature type="transmembrane region" description="Helical" evidence="1">
    <location>
        <begin position="55"/>
        <end position="80"/>
    </location>
</feature>
<proteinExistence type="predicted"/>
<gene>
    <name evidence="2" type="ORF">JQX11_12810</name>
</gene>
<feature type="transmembrane region" description="Helical" evidence="1">
    <location>
        <begin position="92"/>
        <end position="112"/>
    </location>
</feature>
<organism evidence="2 3">
    <name type="scientific">Micromonospora humida</name>
    <dbReference type="NCBI Taxonomy" id="2809018"/>
    <lineage>
        <taxon>Bacteria</taxon>
        <taxon>Bacillati</taxon>
        <taxon>Actinomycetota</taxon>
        <taxon>Actinomycetes</taxon>
        <taxon>Micromonosporales</taxon>
        <taxon>Micromonosporaceae</taxon>
        <taxon>Micromonospora</taxon>
    </lineage>
</organism>
<name>A0ABS2ISA3_9ACTN</name>